<dbReference type="EMBL" id="BJWL01000159">
    <property type="protein sequence ID" value="GFS32157.1"/>
    <property type="molecule type" value="Genomic_DNA"/>
</dbReference>
<dbReference type="OrthoDB" id="1689175at2759"/>
<reference evidence="2" key="1">
    <citation type="submission" date="2019-07" db="EMBL/GenBank/DDBJ databases">
        <title>De Novo Assembly of kiwifruit Actinidia rufa.</title>
        <authorList>
            <person name="Sugita-Konishi S."/>
            <person name="Sato K."/>
            <person name="Mori E."/>
            <person name="Abe Y."/>
            <person name="Kisaki G."/>
            <person name="Hamano K."/>
            <person name="Suezawa K."/>
            <person name="Otani M."/>
            <person name="Fukuda T."/>
            <person name="Manabe T."/>
            <person name="Gomi K."/>
            <person name="Tabuchi M."/>
            <person name="Akimitsu K."/>
            <person name="Kataoka I."/>
        </authorList>
    </citation>
    <scope>NUCLEOTIDE SEQUENCE [LARGE SCALE GENOMIC DNA]</scope>
    <source>
        <strain evidence="2">cv. Fuchu</strain>
    </source>
</reference>
<dbReference type="PANTHER" id="PTHR34967">
    <property type="entry name" value="OS02G0257200 PROTEIN"/>
    <property type="match status" value="1"/>
</dbReference>
<sequence>MLIAGPALWLLGPIHNGCQIYERADGHVQMLQESVHVPFLTGSLLFLVGAVLNGREQAGRSHHGLELLLIGLCWGINECGESVQDATEQRNAAREIARRSARAIGSEREGQVSLILEEQRRRKQVEEVKSAVAATAAAAPTPYKDVLVGPS</sequence>
<dbReference type="PANTHER" id="PTHR34967:SF1">
    <property type="entry name" value="OS02G0257200 PROTEIN"/>
    <property type="match status" value="1"/>
</dbReference>
<protein>
    <submittedName>
        <fullName evidence="1">Uncharacterized protein</fullName>
    </submittedName>
</protein>
<organism evidence="1 2">
    <name type="scientific">Actinidia rufa</name>
    <dbReference type="NCBI Taxonomy" id="165716"/>
    <lineage>
        <taxon>Eukaryota</taxon>
        <taxon>Viridiplantae</taxon>
        <taxon>Streptophyta</taxon>
        <taxon>Embryophyta</taxon>
        <taxon>Tracheophyta</taxon>
        <taxon>Spermatophyta</taxon>
        <taxon>Magnoliopsida</taxon>
        <taxon>eudicotyledons</taxon>
        <taxon>Gunneridae</taxon>
        <taxon>Pentapetalae</taxon>
        <taxon>asterids</taxon>
        <taxon>Ericales</taxon>
        <taxon>Actinidiaceae</taxon>
        <taxon>Actinidia</taxon>
    </lineage>
</organism>
<evidence type="ECO:0000313" key="1">
    <source>
        <dbReference type="EMBL" id="GFS32157.1"/>
    </source>
</evidence>
<dbReference type="Proteomes" id="UP000585474">
    <property type="component" value="Unassembled WGS sequence"/>
</dbReference>
<keyword evidence="2" id="KW-1185">Reference proteome</keyword>
<dbReference type="AlphaFoldDB" id="A0A7J0DC67"/>
<proteinExistence type="predicted"/>
<name>A0A7J0DC67_9ERIC</name>
<evidence type="ECO:0000313" key="2">
    <source>
        <dbReference type="Proteomes" id="UP000585474"/>
    </source>
</evidence>
<accession>A0A7J0DC67</accession>
<comment type="caution">
    <text evidence="1">The sequence shown here is derived from an EMBL/GenBank/DDBJ whole genome shotgun (WGS) entry which is preliminary data.</text>
</comment>
<gene>
    <name evidence="1" type="ORF">Acr_00g0021090</name>
</gene>